<evidence type="ECO:0000256" key="1">
    <source>
        <dbReference type="SAM" id="MobiDB-lite"/>
    </source>
</evidence>
<comment type="caution">
    <text evidence="2">The sequence shown here is derived from an EMBL/GenBank/DDBJ whole genome shotgun (WGS) entry which is preliminary data.</text>
</comment>
<dbReference type="SUPFAM" id="SSF101898">
    <property type="entry name" value="NHL repeat"/>
    <property type="match status" value="1"/>
</dbReference>
<evidence type="ECO:0000313" key="2">
    <source>
        <dbReference type="EMBL" id="MCY1010054.1"/>
    </source>
</evidence>
<accession>A0A9X3ETK1</accession>
<dbReference type="EMBL" id="JAPNKE010000002">
    <property type="protein sequence ID" value="MCY1010054.1"/>
    <property type="molecule type" value="Genomic_DNA"/>
</dbReference>
<gene>
    <name evidence="2" type="ORF">OV079_31720</name>
</gene>
<keyword evidence="3" id="KW-1185">Reference proteome</keyword>
<feature type="compositionally biased region" description="Low complexity" evidence="1">
    <location>
        <begin position="28"/>
        <end position="46"/>
    </location>
</feature>
<name>A0A9X3ETK1_9BACT</name>
<sequence length="580" mass="59303">MLHTRIPSALVVALSLQSAGCGEDPGDSTDSASSGSSTSATTDTTVDPPPPAGSTSSDESASGTASESGTTDGATPTTGTSEPPPLTTGEPDTTTTTTGEPDTTSTTDSTTTTTGEPDTTTTTDSTTTTTGEPDTTTTDATTGEALDCSDGVAWTRNILTDAGSSMIDDILADPDGNLLVAGRFWFVADFGGGPVTANGFEDAFLAKYGPAGELLWLRTYGDDFEQRARSVALAPDGDILVAGEFRGQIDLGGGPFTSAGYDDVFLARLTPAGEHVWSKGFGGPDIDLGVRVTVDDAGEVILLAGAGVAVDFGDGVPGQGPSSHLVKFSPTGDLLWHRSYTGNDLYPRSVAVDAAGDIVFVGEFNGPVDFGGGLEEALASTNVFVLKLDPDGQFTWLRQNAGAPSGGKPFVVNVDIDAAGDIHLAGWYWGSFGFGGPMFFTQGGYDGWIAALSPDGDHLTSSAHGSGPTSWQFASDVAANSAGATAVTGNFVGSMSFDGEVLATVGNDGYDAWVTRQAPDGAFELVRGFGGPGSQYGDVVDIGEDGDVWLGGIYRDPFPAGDDVLTPAEGWSAYLLRLCP</sequence>
<feature type="region of interest" description="Disordered" evidence="1">
    <location>
        <begin position="19"/>
        <end position="144"/>
    </location>
</feature>
<dbReference type="PANTHER" id="PTHR42754">
    <property type="entry name" value="ENDOGLUCANASE"/>
    <property type="match status" value="1"/>
</dbReference>
<evidence type="ECO:0000313" key="3">
    <source>
        <dbReference type="Proteomes" id="UP001150924"/>
    </source>
</evidence>
<dbReference type="AlphaFoldDB" id="A0A9X3ETK1"/>
<feature type="compositionally biased region" description="Low complexity" evidence="1">
    <location>
        <begin position="87"/>
        <end position="144"/>
    </location>
</feature>
<protein>
    <submittedName>
        <fullName evidence="2">Uncharacterized protein</fullName>
    </submittedName>
</protein>
<organism evidence="2 3">
    <name type="scientific">Nannocystis pusilla</name>
    <dbReference type="NCBI Taxonomy" id="889268"/>
    <lineage>
        <taxon>Bacteria</taxon>
        <taxon>Pseudomonadati</taxon>
        <taxon>Myxococcota</taxon>
        <taxon>Polyangia</taxon>
        <taxon>Nannocystales</taxon>
        <taxon>Nannocystaceae</taxon>
        <taxon>Nannocystis</taxon>
    </lineage>
</organism>
<dbReference type="PANTHER" id="PTHR42754:SF1">
    <property type="entry name" value="LIPOPROTEIN"/>
    <property type="match status" value="1"/>
</dbReference>
<feature type="compositionally biased region" description="Low complexity" evidence="1">
    <location>
        <begin position="53"/>
        <end position="80"/>
    </location>
</feature>
<dbReference type="Gene3D" id="2.80.10.50">
    <property type="match status" value="1"/>
</dbReference>
<dbReference type="RefSeq" id="WP_267772848.1">
    <property type="nucleotide sequence ID" value="NZ_JAPNKE010000002.1"/>
</dbReference>
<dbReference type="Proteomes" id="UP001150924">
    <property type="component" value="Unassembled WGS sequence"/>
</dbReference>
<proteinExistence type="predicted"/>
<reference evidence="2" key="1">
    <citation type="submission" date="2022-11" db="EMBL/GenBank/DDBJ databases">
        <title>Minimal conservation of predation-associated metabolite biosynthetic gene clusters underscores biosynthetic potential of Myxococcota including descriptions for ten novel species: Archangium lansinium sp. nov., Myxococcus landrumus sp. nov., Nannocystis bai.</title>
        <authorList>
            <person name="Ahearne A."/>
            <person name="Stevens C."/>
            <person name="Phillips K."/>
        </authorList>
    </citation>
    <scope>NUCLEOTIDE SEQUENCE</scope>
    <source>
        <strain evidence="2">Na p29</strain>
    </source>
</reference>